<dbReference type="AlphaFoldDB" id="A0A418WJF7"/>
<proteinExistence type="predicted"/>
<accession>A0A418WJF7</accession>
<sequence length="98" mass="10526">MGQASYDCQACGACCAYSPEWPRFTLEDDETIARIPPAFVDDAAGRMRCDGNRCTALKGDIGKTAACSIYPVRPIVCRDCEPGDEACLMARAHHGLPA</sequence>
<gene>
    <name evidence="1" type="ORF">D3874_18380</name>
</gene>
<organism evidence="1 2">
    <name type="scientific">Oleomonas cavernae</name>
    <dbReference type="NCBI Taxonomy" id="2320859"/>
    <lineage>
        <taxon>Bacteria</taxon>
        <taxon>Pseudomonadati</taxon>
        <taxon>Pseudomonadota</taxon>
        <taxon>Alphaproteobacteria</taxon>
        <taxon>Acetobacterales</taxon>
        <taxon>Acetobacteraceae</taxon>
        <taxon>Oleomonas</taxon>
    </lineage>
</organism>
<dbReference type="OrthoDB" id="196483at2"/>
<comment type="caution">
    <text evidence="1">The sequence shown here is derived from an EMBL/GenBank/DDBJ whole genome shotgun (WGS) entry which is preliminary data.</text>
</comment>
<protein>
    <submittedName>
        <fullName evidence="1">YkgJ family cysteine cluster protein</fullName>
    </submittedName>
</protein>
<dbReference type="Pfam" id="PF03692">
    <property type="entry name" value="CxxCxxCC"/>
    <property type="match status" value="1"/>
</dbReference>
<keyword evidence="2" id="KW-1185">Reference proteome</keyword>
<dbReference type="EMBL" id="QYUK01000011">
    <property type="protein sequence ID" value="RJF90072.1"/>
    <property type="molecule type" value="Genomic_DNA"/>
</dbReference>
<evidence type="ECO:0000313" key="1">
    <source>
        <dbReference type="EMBL" id="RJF90072.1"/>
    </source>
</evidence>
<evidence type="ECO:0000313" key="2">
    <source>
        <dbReference type="Proteomes" id="UP000284605"/>
    </source>
</evidence>
<reference evidence="1 2" key="1">
    <citation type="submission" date="2018-09" db="EMBL/GenBank/DDBJ databases">
        <authorList>
            <person name="Zhu H."/>
        </authorList>
    </citation>
    <scope>NUCLEOTIDE SEQUENCE [LARGE SCALE GENOMIC DNA]</scope>
    <source>
        <strain evidence="1 2">K1W22B-8</strain>
    </source>
</reference>
<dbReference type="InterPro" id="IPR005358">
    <property type="entry name" value="Puta_zinc/iron-chelating_dom"/>
</dbReference>
<dbReference type="Proteomes" id="UP000284605">
    <property type="component" value="Unassembled WGS sequence"/>
</dbReference>
<name>A0A418WJF7_9PROT</name>